<sequence>MYYLCSAPAAAAAVAAAHPSLATNIESNLYEVDGLAVMAKIEYVVIVAQNLLSSLSKVRNTDENETHIHTLPGIQAENPSHPKLTYQQVIDLDHRDCQFVYLVLPVVVEGRDCGRWAPSNKVLLKSPVRRLVGATVDEQLARSPPTKADQVQSPAGLPDFRKWESCRTMPLVGGFLGDLPFSPPLHSGASPYSIQSLSSTLKASLLRATQISSLTQRLVVSTEMVVRLTGYDVEVGFYKAVVQLRRLGGSHRRDLVVVFEGEAAEDVVVLRTNPTARFI</sequence>
<proteinExistence type="predicted"/>
<dbReference type="EMBL" id="JARBHB010000008">
    <property type="protein sequence ID" value="KAJ8877122.1"/>
    <property type="molecule type" value="Genomic_DNA"/>
</dbReference>
<name>A0ABQ9GYN7_9NEOP</name>
<comment type="caution">
    <text evidence="1">The sequence shown here is derived from an EMBL/GenBank/DDBJ whole genome shotgun (WGS) entry which is preliminary data.</text>
</comment>
<organism evidence="1 2">
    <name type="scientific">Dryococelus australis</name>
    <dbReference type="NCBI Taxonomy" id="614101"/>
    <lineage>
        <taxon>Eukaryota</taxon>
        <taxon>Metazoa</taxon>
        <taxon>Ecdysozoa</taxon>
        <taxon>Arthropoda</taxon>
        <taxon>Hexapoda</taxon>
        <taxon>Insecta</taxon>
        <taxon>Pterygota</taxon>
        <taxon>Neoptera</taxon>
        <taxon>Polyneoptera</taxon>
        <taxon>Phasmatodea</taxon>
        <taxon>Verophasmatodea</taxon>
        <taxon>Anareolatae</taxon>
        <taxon>Phasmatidae</taxon>
        <taxon>Eurycanthinae</taxon>
        <taxon>Dryococelus</taxon>
    </lineage>
</organism>
<evidence type="ECO:0000313" key="1">
    <source>
        <dbReference type="EMBL" id="KAJ8877122.1"/>
    </source>
</evidence>
<evidence type="ECO:0000313" key="2">
    <source>
        <dbReference type="Proteomes" id="UP001159363"/>
    </source>
</evidence>
<keyword evidence="2" id="KW-1185">Reference proteome</keyword>
<dbReference type="Proteomes" id="UP001159363">
    <property type="component" value="Chromosome 7"/>
</dbReference>
<accession>A0ABQ9GYN7</accession>
<protein>
    <submittedName>
        <fullName evidence="1">Uncharacterized protein</fullName>
    </submittedName>
</protein>
<reference evidence="1 2" key="1">
    <citation type="submission" date="2023-02" db="EMBL/GenBank/DDBJ databases">
        <title>LHISI_Scaffold_Assembly.</title>
        <authorList>
            <person name="Stuart O.P."/>
            <person name="Cleave R."/>
            <person name="Magrath M.J.L."/>
            <person name="Mikheyev A.S."/>
        </authorList>
    </citation>
    <scope>NUCLEOTIDE SEQUENCE [LARGE SCALE GENOMIC DNA]</scope>
    <source>
        <strain evidence="1">Daus_M_001</strain>
        <tissue evidence="1">Leg muscle</tissue>
    </source>
</reference>
<gene>
    <name evidence="1" type="ORF">PR048_021575</name>
</gene>